<dbReference type="Proteomes" id="UP000888240">
    <property type="component" value="Genome"/>
</dbReference>
<gene>
    <name evidence="1" type="primary">p6</name>
</gene>
<proteinExistence type="predicted"/>
<name>A0A7L8Y984_9VIRU</name>
<evidence type="ECO:0000313" key="2">
    <source>
        <dbReference type="Proteomes" id="UP000888240"/>
    </source>
</evidence>
<accession>A0A7L8Y984</accession>
<sequence>MELKSFENSYRVIKISDLKTHYDELEKQLFYSVIETLKNEVEYDEMVVIRDSYNDNYLDLSELTYQTISIIHEGTKITQKTIRQFLRYLQITYSLLGITDVLGSELNKDFHIFGTSIQGTKMYPYIPDRSQYLLMTIIAVKKIIEMVVKGMDPITAIRQAHFIQPSEAILTEGTVAYTFHLRAIAYISLRFSMRTENERRDDNFQISPLKSGKLTSVYDPVAIDMEHFSID</sequence>
<dbReference type="GeneID" id="80551319"/>
<evidence type="ECO:0000313" key="1">
    <source>
        <dbReference type="EMBL" id="QOI17320.1"/>
    </source>
</evidence>
<reference evidence="1" key="1">
    <citation type="submission" date="2020-08" db="EMBL/GenBank/DDBJ databases">
        <title>Whole genome sequencing identifies a novel species of the genus Emaravirus in maple trees.</title>
        <authorList>
            <person name="Rumbou A."/>
            <person name="Candresse T."/>
            <person name="von Bargen S."/>
            <person name="Buettner C."/>
        </authorList>
    </citation>
    <scope>NUCLEOTIDE SEQUENCE</scope>
    <source>
        <strain evidence="1">MaMaV/Acer</strain>
    </source>
</reference>
<dbReference type="InterPro" id="IPR049107">
    <property type="entry name" value="ABC_AB"/>
</dbReference>
<dbReference type="RefSeq" id="YP_010840396.1">
    <property type="nucleotide sequence ID" value="NC_078680.1"/>
</dbReference>
<dbReference type="EMBL" id="MT879195">
    <property type="protein sequence ID" value="QOI17320.1"/>
    <property type="molecule type" value="Viral_cRNA"/>
</dbReference>
<dbReference type="Pfam" id="PF21707">
    <property type="entry name" value="ABC_AB"/>
    <property type="match status" value="1"/>
</dbReference>
<organism evidence="1">
    <name type="scientific">Maple mottle-associated virus</name>
    <dbReference type="NCBI Taxonomy" id="2778521"/>
    <lineage>
        <taxon>Viruses</taxon>
        <taxon>Riboviria</taxon>
        <taxon>Orthornavirae</taxon>
        <taxon>Negarnaviricota</taxon>
        <taxon>Polyploviricotina</taxon>
        <taxon>Bunyaviricetes</taxon>
        <taxon>Elliovirales</taxon>
        <taxon>Fimoviridae</taxon>
        <taxon>Emaravirus</taxon>
        <taxon>Emaravirus aceris</taxon>
    </lineage>
</organism>
<protein>
    <submittedName>
        <fullName evidence="1">Uncharacterized protein</fullName>
    </submittedName>
</protein>
<dbReference type="KEGG" id="vg:80551319"/>
<keyword evidence="2" id="KW-1185">Reference proteome</keyword>